<keyword evidence="2" id="KW-1185">Reference proteome</keyword>
<name>A0A2P6S6C0_ROSCH</name>
<reference evidence="1 2" key="1">
    <citation type="journal article" date="2018" name="Nat. Genet.">
        <title>The Rosa genome provides new insights in the design of modern roses.</title>
        <authorList>
            <person name="Bendahmane M."/>
        </authorList>
    </citation>
    <scope>NUCLEOTIDE SEQUENCE [LARGE SCALE GENOMIC DNA]</scope>
    <source>
        <strain evidence="2">cv. Old Blush</strain>
    </source>
</reference>
<dbReference type="EMBL" id="PDCK01000040">
    <property type="protein sequence ID" value="PRQ54212.1"/>
    <property type="molecule type" value="Genomic_DNA"/>
</dbReference>
<protein>
    <submittedName>
        <fullName evidence="1">Uncharacterized protein</fullName>
    </submittedName>
</protein>
<evidence type="ECO:0000313" key="1">
    <source>
        <dbReference type="EMBL" id="PRQ54212.1"/>
    </source>
</evidence>
<dbReference type="Gramene" id="PRQ54212">
    <property type="protein sequence ID" value="PRQ54212"/>
    <property type="gene ID" value="RchiOBHm_Chr2g0175021"/>
</dbReference>
<sequence>MQHLFSMQLRRAAGIVSSHIGRVLSCSGDWHGAIVSYFRPTHVAFWLSVSKSKFGVLRFTHGC</sequence>
<comment type="caution">
    <text evidence="1">The sequence shown here is derived from an EMBL/GenBank/DDBJ whole genome shotgun (WGS) entry which is preliminary data.</text>
</comment>
<accession>A0A2P6S6C0</accession>
<gene>
    <name evidence="1" type="ORF">RchiOBHm_Chr2g0175021</name>
</gene>
<organism evidence="1 2">
    <name type="scientific">Rosa chinensis</name>
    <name type="common">China rose</name>
    <dbReference type="NCBI Taxonomy" id="74649"/>
    <lineage>
        <taxon>Eukaryota</taxon>
        <taxon>Viridiplantae</taxon>
        <taxon>Streptophyta</taxon>
        <taxon>Embryophyta</taxon>
        <taxon>Tracheophyta</taxon>
        <taxon>Spermatophyta</taxon>
        <taxon>Magnoliopsida</taxon>
        <taxon>eudicotyledons</taxon>
        <taxon>Gunneridae</taxon>
        <taxon>Pentapetalae</taxon>
        <taxon>rosids</taxon>
        <taxon>fabids</taxon>
        <taxon>Rosales</taxon>
        <taxon>Rosaceae</taxon>
        <taxon>Rosoideae</taxon>
        <taxon>Rosoideae incertae sedis</taxon>
        <taxon>Rosa</taxon>
    </lineage>
</organism>
<proteinExistence type="predicted"/>
<dbReference type="AlphaFoldDB" id="A0A2P6S6C0"/>
<dbReference type="Proteomes" id="UP000238479">
    <property type="component" value="Chromosome 2"/>
</dbReference>
<evidence type="ECO:0000313" key="2">
    <source>
        <dbReference type="Proteomes" id="UP000238479"/>
    </source>
</evidence>